<name>A0ACC3A377_9EURO</name>
<sequence length="97" mass="11461">MSQCRICALSKLSRQVLSSWFAVHDFEAPTNNYISTPTHHYEIDTSTYHYYIDISSHHYYISTSAYHYYISTSTHYYSALYNSKAPHNNIILIKHYL</sequence>
<dbReference type="EMBL" id="JAPDRQ010000114">
    <property type="protein sequence ID" value="KAJ9654687.1"/>
    <property type="molecule type" value="Genomic_DNA"/>
</dbReference>
<organism evidence="1 2">
    <name type="scientific">Neophaeococcomyces mojaviensis</name>
    <dbReference type="NCBI Taxonomy" id="3383035"/>
    <lineage>
        <taxon>Eukaryota</taxon>
        <taxon>Fungi</taxon>
        <taxon>Dikarya</taxon>
        <taxon>Ascomycota</taxon>
        <taxon>Pezizomycotina</taxon>
        <taxon>Eurotiomycetes</taxon>
        <taxon>Chaetothyriomycetidae</taxon>
        <taxon>Chaetothyriales</taxon>
        <taxon>Chaetothyriales incertae sedis</taxon>
        <taxon>Neophaeococcomyces</taxon>
    </lineage>
</organism>
<gene>
    <name evidence="1" type="ORF">H2198_006277</name>
</gene>
<dbReference type="Proteomes" id="UP001172386">
    <property type="component" value="Unassembled WGS sequence"/>
</dbReference>
<keyword evidence="2" id="KW-1185">Reference proteome</keyword>
<accession>A0ACC3A377</accession>
<evidence type="ECO:0000313" key="1">
    <source>
        <dbReference type="EMBL" id="KAJ9654687.1"/>
    </source>
</evidence>
<protein>
    <submittedName>
        <fullName evidence="1">Uncharacterized protein</fullName>
    </submittedName>
</protein>
<proteinExistence type="predicted"/>
<comment type="caution">
    <text evidence="1">The sequence shown here is derived from an EMBL/GenBank/DDBJ whole genome shotgun (WGS) entry which is preliminary data.</text>
</comment>
<reference evidence="1" key="1">
    <citation type="submission" date="2022-10" db="EMBL/GenBank/DDBJ databases">
        <title>Culturing micro-colonial fungi from biological soil crusts in the Mojave desert and describing Neophaeococcomyces mojavensis, and introducing the new genera and species Taxawa tesnikishii.</title>
        <authorList>
            <person name="Kurbessoian T."/>
            <person name="Stajich J.E."/>
        </authorList>
    </citation>
    <scope>NUCLEOTIDE SEQUENCE</scope>
    <source>
        <strain evidence="1">JES_112</strain>
    </source>
</reference>
<evidence type="ECO:0000313" key="2">
    <source>
        <dbReference type="Proteomes" id="UP001172386"/>
    </source>
</evidence>